<evidence type="ECO:0000256" key="1">
    <source>
        <dbReference type="SAM" id="Phobius"/>
    </source>
</evidence>
<name>A0ABN6ZPQ5_9CREN</name>
<reference evidence="3 4" key="1">
    <citation type="submission" date="2023-09" db="EMBL/GenBank/DDBJ databases">
        <title>Pyrofollis japonicus gen. nov. sp. nov., a novel member of the family Pyrodictiaceae isolated from the Iheya North hydrothermal field.</title>
        <authorList>
            <person name="Miyazaki U."/>
            <person name="Sanari M."/>
            <person name="Tame A."/>
            <person name="Kitajima M."/>
            <person name="Okamoto A."/>
            <person name="Sawayama S."/>
            <person name="Miyazaki J."/>
            <person name="Takai K."/>
            <person name="Nakagawa S."/>
        </authorList>
    </citation>
    <scope>NUCLEOTIDE SEQUENCE [LARGE SCALE GENOMIC DNA]</scope>
    <source>
        <strain evidence="3 4">AV2</strain>
    </source>
</reference>
<keyword evidence="4" id="KW-1185">Reference proteome</keyword>
<accession>A0ABN6ZPQ5</accession>
<feature type="transmembrane region" description="Helical" evidence="1">
    <location>
        <begin position="119"/>
        <end position="139"/>
    </location>
</feature>
<dbReference type="RefSeq" id="WP_338249251.1">
    <property type="nucleotide sequence ID" value="NZ_AP028907.1"/>
</dbReference>
<feature type="domain" description="LexA repressor DNA-binding" evidence="2">
    <location>
        <begin position="36"/>
        <end position="70"/>
    </location>
</feature>
<dbReference type="InterPro" id="IPR036388">
    <property type="entry name" value="WH-like_DNA-bd_sf"/>
</dbReference>
<gene>
    <name evidence="3" type="ORF">PABY_17460</name>
</gene>
<keyword evidence="1" id="KW-0812">Transmembrane</keyword>
<proteinExistence type="predicted"/>
<evidence type="ECO:0000259" key="2">
    <source>
        <dbReference type="Pfam" id="PF01726"/>
    </source>
</evidence>
<protein>
    <recommendedName>
        <fullName evidence="2">LexA repressor DNA-binding domain-containing protein</fullName>
    </recommendedName>
</protein>
<feature type="transmembrane region" description="Helical" evidence="1">
    <location>
        <begin position="92"/>
        <end position="113"/>
    </location>
</feature>
<dbReference type="GeneID" id="89289754"/>
<dbReference type="Gene3D" id="1.10.10.10">
    <property type="entry name" value="Winged helix-like DNA-binding domain superfamily/Winged helix DNA-binding domain"/>
    <property type="match status" value="1"/>
</dbReference>
<dbReference type="Proteomes" id="UP001341135">
    <property type="component" value="Chromosome"/>
</dbReference>
<dbReference type="CDD" id="cd00090">
    <property type="entry name" value="HTH_ARSR"/>
    <property type="match status" value="1"/>
</dbReference>
<dbReference type="InterPro" id="IPR011991">
    <property type="entry name" value="ArsR-like_HTH"/>
</dbReference>
<dbReference type="EMBL" id="AP028907">
    <property type="protein sequence ID" value="BES82179.1"/>
    <property type="molecule type" value="Genomic_DNA"/>
</dbReference>
<organism evidence="3 4">
    <name type="scientific">Pyrodictium abyssi</name>
    <dbReference type="NCBI Taxonomy" id="54256"/>
    <lineage>
        <taxon>Archaea</taxon>
        <taxon>Thermoproteota</taxon>
        <taxon>Thermoprotei</taxon>
        <taxon>Desulfurococcales</taxon>
        <taxon>Pyrodictiaceae</taxon>
        <taxon>Pyrodictium</taxon>
    </lineage>
</organism>
<evidence type="ECO:0000313" key="3">
    <source>
        <dbReference type="EMBL" id="BES82179.1"/>
    </source>
</evidence>
<keyword evidence="1" id="KW-1133">Transmembrane helix</keyword>
<keyword evidence="1" id="KW-0472">Membrane</keyword>
<evidence type="ECO:0000313" key="4">
    <source>
        <dbReference type="Proteomes" id="UP001341135"/>
    </source>
</evidence>
<dbReference type="Pfam" id="PF01726">
    <property type="entry name" value="LexA_DNA_bind"/>
    <property type="match status" value="1"/>
</dbReference>
<dbReference type="InterPro" id="IPR036390">
    <property type="entry name" value="WH_DNA-bd_sf"/>
</dbReference>
<sequence length="155" mass="16580">MAGKGLEGGARDPLLELSGTALRAYMLLLRSRRPMGVRELQHRLGLRSPSTARHHLERLVELGLARRVEGGYVAEPPKTGLLRAYIIVRGRLVPRSLATAAFTLAATLAYAVLPGSDPAAVAVLSVAAALSLLDAYTAYRAAETLRIDSAQQRPS</sequence>
<dbReference type="InterPro" id="IPR006199">
    <property type="entry name" value="LexA_DNA-bd_dom"/>
</dbReference>
<dbReference type="SUPFAM" id="SSF46785">
    <property type="entry name" value="Winged helix' DNA-binding domain"/>
    <property type="match status" value="1"/>
</dbReference>